<dbReference type="KEGG" id="vvy:VV1312"/>
<protein>
    <recommendedName>
        <fullName evidence="4">Outer membrane receptor protein</fullName>
    </recommendedName>
</protein>
<evidence type="ECO:0000256" key="1">
    <source>
        <dbReference type="SAM" id="SignalP"/>
    </source>
</evidence>
<evidence type="ECO:0000313" key="3">
    <source>
        <dbReference type="Proteomes" id="UP000002675"/>
    </source>
</evidence>
<proteinExistence type="predicted"/>
<dbReference type="AlphaFoldDB" id="Q7MLW4"/>
<accession>Q7MLW4</accession>
<organism evidence="2 3">
    <name type="scientific">Vibrio vulnificus (strain YJ016)</name>
    <dbReference type="NCBI Taxonomy" id="196600"/>
    <lineage>
        <taxon>Bacteria</taxon>
        <taxon>Pseudomonadati</taxon>
        <taxon>Pseudomonadota</taxon>
        <taxon>Gammaproteobacteria</taxon>
        <taxon>Vibrionales</taxon>
        <taxon>Vibrionaceae</taxon>
        <taxon>Vibrio</taxon>
    </lineage>
</organism>
<evidence type="ECO:0008006" key="4">
    <source>
        <dbReference type="Google" id="ProtNLM"/>
    </source>
</evidence>
<dbReference type="EMBL" id="BA000037">
    <property type="protein sequence ID" value="BAC94076.1"/>
    <property type="molecule type" value="Genomic_DNA"/>
</dbReference>
<feature type="signal peptide" evidence="1">
    <location>
        <begin position="1"/>
        <end position="31"/>
    </location>
</feature>
<sequence length="294" mass="32237">MEVNNMQHTTKWKITPLAILLGALFSSSIYAEENSQTNESADVESTNADESASCILCNVGGSLSLTYDTNIYDKDDHRSVRSLSWSGSLNYKLSPNSSAYFSSGGYRALENRTGDYLTDSVLGVSYSNLYAFGETGKIGVSGQFTIPTSETSQKDELNTAFRLAVPVSFKLWEVNFNVSPRLRKNFHEYKTIAGRSLTEWTYSLSTSASMSWDSFSTGLSILGGNTISYQGTRRSSWTYGGSLWGSYSFSDNWSASLSASTSGVYQDAERGTLGNIDLFDQDKASYSATVTFSF</sequence>
<gene>
    <name evidence="2" type="ordered locus">VV1312</name>
</gene>
<dbReference type="HOGENOM" id="CLU_976438_0_0_6"/>
<dbReference type="Proteomes" id="UP000002675">
    <property type="component" value="Chromosome I"/>
</dbReference>
<evidence type="ECO:0000313" key="2">
    <source>
        <dbReference type="EMBL" id="BAC94076.1"/>
    </source>
</evidence>
<keyword evidence="1" id="KW-0732">Signal</keyword>
<name>Q7MLW4_VIBVY</name>
<feature type="chain" id="PRO_5004288775" description="Outer membrane receptor protein" evidence="1">
    <location>
        <begin position="32"/>
        <end position="294"/>
    </location>
</feature>
<reference evidence="2 3" key="1">
    <citation type="journal article" date="2003" name="Genome Res.">
        <title>Comparative genome analysis of Vibrio vulnificus, a marine pathogen.</title>
        <authorList>
            <person name="Chen C.Y."/>
            <person name="Wu K.M."/>
            <person name="Chang Y.C."/>
            <person name="Chang C.H."/>
            <person name="Tsai H.C."/>
            <person name="Liao T.L."/>
            <person name="Liu Y.M."/>
            <person name="Chen H.J."/>
            <person name="Shen A.B."/>
            <person name="Li J.C."/>
            <person name="Su T.L."/>
            <person name="Shao C.P."/>
            <person name="Lee C.T."/>
            <person name="Hor L.I."/>
            <person name="Tsai S.F."/>
        </authorList>
    </citation>
    <scope>NUCLEOTIDE SEQUENCE [LARGE SCALE GENOMIC DNA]</scope>
    <source>
        <strain evidence="2 3">YJ016</strain>
    </source>
</reference>